<dbReference type="VEuPathDB" id="TrichDB:TRFO_30866"/>
<dbReference type="InterPro" id="IPR000007">
    <property type="entry name" value="Tubby_C"/>
</dbReference>
<feature type="compositionally biased region" description="Basic and acidic residues" evidence="1">
    <location>
        <begin position="19"/>
        <end position="39"/>
    </location>
</feature>
<dbReference type="InterPro" id="IPR025659">
    <property type="entry name" value="Tubby-like_C"/>
</dbReference>
<protein>
    <recommendedName>
        <fullName evidence="2">Tubby C-terminal domain-containing protein</fullName>
    </recommendedName>
</protein>
<keyword evidence="4" id="KW-1185">Reference proteome</keyword>
<name>A0A1J4JSQ6_9EUKA</name>
<evidence type="ECO:0000313" key="3">
    <source>
        <dbReference type="EMBL" id="OHT02159.1"/>
    </source>
</evidence>
<dbReference type="OrthoDB" id="10662459at2759"/>
<dbReference type="EMBL" id="MLAK01000880">
    <property type="protein sequence ID" value="OHT02159.1"/>
    <property type="molecule type" value="Genomic_DNA"/>
</dbReference>
<reference evidence="3" key="1">
    <citation type="submission" date="2016-10" db="EMBL/GenBank/DDBJ databases">
        <authorList>
            <person name="Benchimol M."/>
            <person name="Almeida L.G."/>
            <person name="Vasconcelos A.T."/>
            <person name="Perreira-Neves A."/>
            <person name="Rosa I.A."/>
            <person name="Tasca T."/>
            <person name="Bogo M.R."/>
            <person name="de Souza W."/>
        </authorList>
    </citation>
    <scope>NUCLEOTIDE SEQUENCE [LARGE SCALE GENOMIC DNA]</scope>
    <source>
        <strain evidence="3">K</strain>
    </source>
</reference>
<proteinExistence type="predicted"/>
<dbReference type="AlphaFoldDB" id="A0A1J4JSQ6"/>
<dbReference type="Pfam" id="PF01167">
    <property type="entry name" value="Tub"/>
    <property type="match status" value="1"/>
</dbReference>
<dbReference type="GeneID" id="94842295"/>
<dbReference type="Gene3D" id="3.20.90.10">
    <property type="entry name" value="Tubby Protein, Chain A"/>
    <property type="match status" value="1"/>
</dbReference>
<dbReference type="SUPFAM" id="SSF54518">
    <property type="entry name" value="Tubby C-terminal domain-like"/>
    <property type="match status" value="1"/>
</dbReference>
<evidence type="ECO:0000256" key="1">
    <source>
        <dbReference type="SAM" id="MobiDB-lite"/>
    </source>
</evidence>
<evidence type="ECO:0000313" key="4">
    <source>
        <dbReference type="Proteomes" id="UP000179807"/>
    </source>
</evidence>
<sequence length="338" mass="39027">MNKGLFSITFSSDSDSESENMRFQEEAASKKHHETHEPIIKIIIPQNIQNQRKDKNQIDTDNEISKNNINTNNETLKQNNIQEKQDQKFSEKILIDNKHIENFLGGSNQEFNNKVVTSSMNSFSPMRKRQLNRPLKTFRCHRISYNLLGKKRIFQLFDGGKLALSGIAKGIRPNSVLVSSDDIFNHEKINPLYTINVKEKMASYALMNHSSEDIYASMDFERVNSTTPRNTHLLINNDDDRCHNSNNSSRNAELCPASPLDLKNKKPIFNEKKGTWQLDFNGRFVIRSNKNAILMEDNGKIHFIVKKTGKNDLEIEAYSTINPMYSIFIGISEWMCRY</sequence>
<feature type="compositionally biased region" description="Low complexity" evidence="1">
    <location>
        <begin position="40"/>
        <end position="50"/>
    </location>
</feature>
<dbReference type="Proteomes" id="UP000179807">
    <property type="component" value="Unassembled WGS sequence"/>
</dbReference>
<gene>
    <name evidence="3" type="ORF">TRFO_30866</name>
</gene>
<dbReference type="RefSeq" id="XP_068355295.1">
    <property type="nucleotide sequence ID" value="XM_068507591.1"/>
</dbReference>
<organism evidence="3 4">
    <name type="scientific">Tritrichomonas foetus</name>
    <dbReference type="NCBI Taxonomy" id="1144522"/>
    <lineage>
        <taxon>Eukaryota</taxon>
        <taxon>Metamonada</taxon>
        <taxon>Parabasalia</taxon>
        <taxon>Tritrichomonadida</taxon>
        <taxon>Tritrichomonadidae</taxon>
        <taxon>Tritrichomonas</taxon>
    </lineage>
</organism>
<evidence type="ECO:0000259" key="2">
    <source>
        <dbReference type="Pfam" id="PF01167"/>
    </source>
</evidence>
<feature type="region of interest" description="Disordered" evidence="1">
    <location>
        <begin position="1"/>
        <end position="74"/>
    </location>
</feature>
<comment type="caution">
    <text evidence="3">The sequence shown here is derived from an EMBL/GenBank/DDBJ whole genome shotgun (WGS) entry which is preliminary data.</text>
</comment>
<accession>A0A1J4JSQ6</accession>
<feature type="domain" description="Tubby C-terminal" evidence="2">
    <location>
        <begin position="185"/>
        <end position="307"/>
    </location>
</feature>
<feature type="compositionally biased region" description="Low complexity" evidence="1">
    <location>
        <begin position="65"/>
        <end position="74"/>
    </location>
</feature>